<dbReference type="PANTHER" id="PTHR43022">
    <property type="entry name" value="PROTEIN SMF"/>
    <property type="match status" value="1"/>
</dbReference>
<dbReference type="Pfam" id="PF02481">
    <property type="entry name" value="DNA_processg_A"/>
    <property type="match status" value="1"/>
</dbReference>
<dbReference type="SUPFAM" id="SSF102405">
    <property type="entry name" value="MCP/YpsA-like"/>
    <property type="match status" value="1"/>
</dbReference>
<protein>
    <submittedName>
        <fullName evidence="5">DNA-processing protein DprA</fullName>
    </submittedName>
</protein>
<dbReference type="Gene3D" id="3.40.50.450">
    <property type="match status" value="1"/>
</dbReference>
<dbReference type="InterPro" id="IPR003488">
    <property type="entry name" value="DprA"/>
</dbReference>
<dbReference type="InterPro" id="IPR057666">
    <property type="entry name" value="DrpA_SLOG"/>
</dbReference>
<feature type="domain" description="Smf/DprA SLOG" evidence="3">
    <location>
        <begin position="87"/>
        <end position="292"/>
    </location>
</feature>
<evidence type="ECO:0000256" key="2">
    <source>
        <dbReference type="SAM" id="MobiDB-lite"/>
    </source>
</evidence>
<dbReference type="EMBL" id="JBHTJT010000012">
    <property type="protein sequence ID" value="MFD0980248.1"/>
    <property type="molecule type" value="Genomic_DNA"/>
</dbReference>
<sequence length="400" mass="41567">MFSSPPPLAPPTSEGTRQSWLRLLRSHRVGTATFYRLMAEYDGDAEAALEALPGIAAAAGVAGYRPCPLEIAERELAAGRSVGATPVFVGEPHYPSALAEVTDAPPLLWVRGQVAMSRREAVAMVGARNASSIGRRTAATIARGLGEAGLAVASGLARGIDAEAHAAALPTGTVAVVAGGVDVVYPKENATLTARIAETGLIVSEMPPGTQPQARHFPRRNRIISGIARAVLVVEAATKSGSLITARDALDQGREVLAVPGHPFDGRASGCNLLIRDGATLVRNADDVLDALGAAPSSRPGTHRAPVRRGPGRRLDTEPAPAAPDGNRPPRLNRDAQHAAVPGDPLRNRILSFLGLTPLSEDQLLRDLCLPAPAVAEELLALEMDGAVVRHPGGLLARSA</sequence>
<dbReference type="Gene3D" id="1.10.10.10">
    <property type="entry name" value="Winged helix-like DNA-binding domain superfamily/Winged helix DNA-binding domain"/>
    <property type="match status" value="1"/>
</dbReference>
<evidence type="ECO:0000256" key="1">
    <source>
        <dbReference type="ARBA" id="ARBA00006525"/>
    </source>
</evidence>
<comment type="caution">
    <text evidence="5">The sequence shown here is derived from an EMBL/GenBank/DDBJ whole genome shotgun (WGS) entry which is preliminary data.</text>
</comment>
<feature type="region of interest" description="Disordered" evidence="2">
    <location>
        <begin position="292"/>
        <end position="341"/>
    </location>
</feature>
<comment type="similarity">
    <text evidence="1">Belongs to the DprA/Smf family.</text>
</comment>
<accession>A0ABW3IR85</accession>
<evidence type="ECO:0000259" key="3">
    <source>
        <dbReference type="Pfam" id="PF02481"/>
    </source>
</evidence>
<feature type="compositionally biased region" description="Basic residues" evidence="2">
    <location>
        <begin position="301"/>
        <end position="312"/>
    </location>
</feature>
<dbReference type="Pfam" id="PF21102">
    <property type="entry name" value="DprA_N"/>
    <property type="match status" value="1"/>
</dbReference>
<dbReference type="PANTHER" id="PTHR43022:SF1">
    <property type="entry name" value="PROTEIN SMF"/>
    <property type="match status" value="1"/>
</dbReference>
<dbReference type="RefSeq" id="WP_386074596.1">
    <property type="nucleotide sequence ID" value="NZ_JBHTJT010000012.1"/>
</dbReference>
<name>A0ABW3IR85_9RHOB</name>
<evidence type="ECO:0000259" key="4">
    <source>
        <dbReference type="Pfam" id="PF17782"/>
    </source>
</evidence>
<evidence type="ECO:0000313" key="6">
    <source>
        <dbReference type="Proteomes" id="UP001597108"/>
    </source>
</evidence>
<dbReference type="Pfam" id="PF17782">
    <property type="entry name" value="WHD_DprA"/>
    <property type="match status" value="1"/>
</dbReference>
<dbReference type="NCBIfam" id="TIGR00732">
    <property type="entry name" value="dprA"/>
    <property type="match status" value="1"/>
</dbReference>
<keyword evidence="6" id="KW-1185">Reference proteome</keyword>
<dbReference type="InterPro" id="IPR036388">
    <property type="entry name" value="WH-like_DNA-bd_sf"/>
</dbReference>
<gene>
    <name evidence="5" type="primary">dprA</name>
    <name evidence="5" type="ORF">ACFQ2S_11360</name>
</gene>
<dbReference type="InterPro" id="IPR041614">
    <property type="entry name" value="DprA_WH"/>
</dbReference>
<organism evidence="5 6">
    <name type="scientific">Tropicimonas aquimaris</name>
    <dbReference type="NCBI Taxonomy" id="914152"/>
    <lineage>
        <taxon>Bacteria</taxon>
        <taxon>Pseudomonadati</taxon>
        <taxon>Pseudomonadota</taxon>
        <taxon>Alphaproteobacteria</taxon>
        <taxon>Rhodobacterales</taxon>
        <taxon>Roseobacteraceae</taxon>
        <taxon>Tropicimonas</taxon>
    </lineage>
</organism>
<feature type="domain" description="DprA winged helix" evidence="4">
    <location>
        <begin position="336"/>
        <end position="394"/>
    </location>
</feature>
<reference evidence="6" key="1">
    <citation type="journal article" date="2019" name="Int. J. Syst. Evol. Microbiol.">
        <title>The Global Catalogue of Microorganisms (GCM) 10K type strain sequencing project: providing services to taxonomists for standard genome sequencing and annotation.</title>
        <authorList>
            <consortium name="The Broad Institute Genomics Platform"/>
            <consortium name="The Broad Institute Genome Sequencing Center for Infectious Disease"/>
            <person name="Wu L."/>
            <person name="Ma J."/>
        </authorList>
    </citation>
    <scope>NUCLEOTIDE SEQUENCE [LARGE SCALE GENOMIC DNA]</scope>
    <source>
        <strain evidence="6">CCUG 60524</strain>
    </source>
</reference>
<evidence type="ECO:0000313" key="5">
    <source>
        <dbReference type="EMBL" id="MFD0980248.1"/>
    </source>
</evidence>
<dbReference type="Proteomes" id="UP001597108">
    <property type="component" value="Unassembled WGS sequence"/>
</dbReference>
<proteinExistence type="inferred from homology"/>